<evidence type="ECO:0000256" key="3">
    <source>
        <dbReference type="ARBA" id="ARBA00007069"/>
    </source>
</evidence>
<evidence type="ECO:0000313" key="12">
    <source>
        <dbReference type="EMBL" id="GAA3530299.1"/>
    </source>
</evidence>
<sequence length="351" mass="36914">MSTLEEVQTRVHVPLVQPRLPRQAGVIVGVIAAAFGGLLLVLGMGVVGSVLLGVLAFLVVLPSWSLMVEGRRGATDRLMTGLIWTSFAIAVVPLVSLIWRVVSKGVGRIDGTFLSYSFFKTQIDQPVGVYHAIIGTLLITLGAAIISVPVGVMAAVYLVEYGKGNKLAKAITFLVDVMTGIPSIVAGLFAFALFTLIFGPAYVSGLGGSVALSLLMVPIVVRATEEMLMLVPDDLREASYALGTPKWKTIVRIVLPTAIGGILTGITLAISRVIGETAPLLLIAGATDRTNMNLFDGAMTTLPVLIYGQNLRGDAPAEAIAWGAAFILIVIVMVLNLAARIVGKIFAPKKG</sequence>
<name>A0ABP6VAS6_9ACTN</name>
<dbReference type="InterPro" id="IPR051408">
    <property type="entry name" value="Phosphate_transprt_permease"/>
</dbReference>
<evidence type="ECO:0000256" key="4">
    <source>
        <dbReference type="ARBA" id="ARBA00022448"/>
    </source>
</evidence>
<dbReference type="Proteomes" id="UP001500301">
    <property type="component" value="Unassembled WGS sequence"/>
</dbReference>
<evidence type="ECO:0000256" key="1">
    <source>
        <dbReference type="ARBA" id="ARBA00003510"/>
    </source>
</evidence>
<evidence type="ECO:0000256" key="9">
    <source>
        <dbReference type="ARBA" id="ARBA00023136"/>
    </source>
</evidence>
<evidence type="ECO:0000256" key="5">
    <source>
        <dbReference type="ARBA" id="ARBA00022475"/>
    </source>
</evidence>
<keyword evidence="5 10" id="KW-1003">Cell membrane</keyword>
<proteinExistence type="inferred from homology"/>
<feature type="transmembrane region" description="Helical" evidence="10">
    <location>
        <begin position="319"/>
        <end position="342"/>
    </location>
</feature>
<feature type="transmembrane region" description="Helical" evidence="10">
    <location>
        <begin position="24"/>
        <end position="44"/>
    </location>
</feature>
<feature type="domain" description="ABC transmembrane type-1" evidence="11">
    <location>
        <begin position="133"/>
        <end position="339"/>
    </location>
</feature>
<dbReference type="NCBIfam" id="TIGR00974">
    <property type="entry name" value="3a0107s02c"/>
    <property type="match status" value="1"/>
</dbReference>
<evidence type="ECO:0000259" key="11">
    <source>
        <dbReference type="PROSITE" id="PS50928"/>
    </source>
</evidence>
<dbReference type="PANTHER" id="PTHR42922:SF1">
    <property type="entry name" value="PHOSPHATE TRANSPORT SYSTEM PERMEASE PROTEIN PSTA"/>
    <property type="match status" value="1"/>
</dbReference>
<protein>
    <recommendedName>
        <fullName evidence="10">Phosphate transport system permease protein PstA</fullName>
    </recommendedName>
</protein>
<dbReference type="PANTHER" id="PTHR42922">
    <property type="entry name" value="PHOSPHATE TRANSPORT SYSTEM PERMEASE PROTEIN PSTA"/>
    <property type="match status" value="1"/>
</dbReference>
<comment type="caution">
    <text evidence="12">The sequence shown here is derived from an EMBL/GenBank/DDBJ whole genome shotgun (WGS) entry which is preliminary data.</text>
</comment>
<evidence type="ECO:0000256" key="10">
    <source>
        <dbReference type="RuleBase" id="RU363043"/>
    </source>
</evidence>
<keyword evidence="8 10" id="KW-1133">Transmembrane helix</keyword>
<feature type="transmembrane region" description="Helical" evidence="10">
    <location>
        <begin position="171"/>
        <end position="195"/>
    </location>
</feature>
<evidence type="ECO:0000256" key="7">
    <source>
        <dbReference type="ARBA" id="ARBA00022692"/>
    </source>
</evidence>
<feature type="transmembrane region" description="Helical" evidence="10">
    <location>
        <begin position="253"/>
        <end position="274"/>
    </location>
</feature>
<dbReference type="PROSITE" id="PS50928">
    <property type="entry name" value="ABC_TM1"/>
    <property type="match status" value="1"/>
</dbReference>
<evidence type="ECO:0000256" key="6">
    <source>
        <dbReference type="ARBA" id="ARBA00022592"/>
    </source>
</evidence>
<evidence type="ECO:0000256" key="8">
    <source>
        <dbReference type="ARBA" id="ARBA00022989"/>
    </source>
</evidence>
<organism evidence="12 13">
    <name type="scientific">Nocardioides daeguensis</name>
    <dbReference type="NCBI Taxonomy" id="908359"/>
    <lineage>
        <taxon>Bacteria</taxon>
        <taxon>Bacillati</taxon>
        <taxon>Actinomycetota</taxon>
        <taxon>Actinomycetes</taxon>
        <taxon>Propionibacteriales</taxon>
        <taxon>Nocardioidaceae</taxon>
        <taxon>Nocardioides</taxon>
    </lineage>
</organism>
<evidence type="ECO:0000313" key="13">
    <source>
        <dbReference type="Proteomes" id="UP001500301"/>
    </source>
</evidence>
<reference evidence="13" key="1">
    <citation type="journal article" date="2019" name="Int. J. Syst. Evol. Microbiol.">
        <title>The Global Catalogue of Microorganisms (GCM) 10K type strain sequencing project: providing services to taxonomists for standard genome sequencing and annotation.</title>
        <authorList>
            <consortium name="The Broad Institute Genomics Platform"/>
            <consortium name="The Broad Institute Genome Sequencing Center for Infectious Disease"/>
            <person name="Wu L."/>
            <person name="Ma J."/>
        </authorList>
    </citation>
    <scope>NUCLEOTIDE SEQUENCE [LARGE SCALE GENOMIC DNA]</scope>
    <source>
        <strain evidence="13">JCM 17460</strain>
    </source>
</reference>
<keyword evidence="4" id="KW-0813">Transport</keyword>
<dbReference type="RefSeq" id="WP_218233012.1">
    <property type="nucleotide sequence ID" value="NZ_BAABBB010000009.1"/>
</dbReference>
<dbReference type="InterPro" id="IPR005672">
    <property type="entry name" value="Phosphate_PstA"/>
</dbReference>
<comment type="function">
    <text evidence="1">Part of the binding-protein-dependent transport system for phosphate; probably responsible for the translocation of the substrate across the membrane.</text>
</comment>
<feature type="transmembrane region" description="Helical" evidence="10">
    <location>
        <begin position="201"/>
        <end position="221"/>
    </location>
</feature>
<keyword evidence="7 10" id="KW-0812">Transmembrane</keyword>
<keyword evidence="6" id="KW-0592">Phosphate transport</keyword>
<feature type="transmembrane region" description="Helical" evidence="10">
    <location>
        <begin position="129"/>
        <end position="159"/>
    </location>
</feature>
<comment type="similarity">
    <text evidence="3 10">Belongs to the binding-protein-dependent transport system permease family. CysTW subfamily.</text>
</comment>
<dbReference type="EMBL" id="BAABBB010000009">
    <property type="protein sequence ID" value="GAA3530299.1"/>
    <property type="molecule type" value="Genomic_DNA"/>
</dbReference>
<gene>
    <name evidence="12" type="primary">pstA_1</name>
    <name evidence="12" type="ORF">GCM10022263_18680</name>
</gene>
<dbReference type="InterPro" id="IPR000515">
    <property type="entry name" value="MetI-like"/>
</dbReference>
<feature type="transmembrane region" description="Helical" evidence="10">
    <location>
        <begin position="50"/>
        <end position="69"/>
    </location>
</feature>
<dbReference type="CDD" id="cd06261">
    <property type="entry name" value="TM_PBP2"/>
    <property type="match status" value="1"/>
</dbReference>
<accession>A0ABP6VAS6</accession>
<feature type="transmembrane region" description="Helical" evidence="10">
    <location>
        <begin position="81"/>
        <end position="102"/>
    </location>
</feature>
<evidence type="ECO:0000256" key="2">
    <source>
        <dbReference type="ARBA" id="ARBA00004651"/>
    </source>
</evidence>
<keyword evidence="13" id="KW-1185">Reference proteome</keyword>
<keyword evidence="9 10" id="KW-0472">Membrane</keyword>
<comment type="subcellular location">
    <subcellularLocation>
        <location evidence="2 10">Cell membrane</location>
        <topology evidence="2 10">Multi-pass membrane protein</topology>
    </subcellularLocation>
</comment>
<dbReference type="Pfam" id="PF00528">
    <property type="entry name" value="BPD_transp_1"/>
    <property type="match status" value="1"/>
</dbReference>